<evidence type="ECO:0000256" key="3">
    <source>
        <dbReference type="ARBA" id="ARBA00006692"/>
    </source>
</evidence>
<reference evidence="10" key="1">
    <citation type="submission" date="2025-08" db="UniProtKB">
        <authorList>
            <consortium name="Ensembl"/>
        </authorList>
    </citation>
    <scope>IDENTIFICATION</scope>
</reference>
<proteinExistence type="inferred from homology"/>
<dbReference type="Pfam" id="PF07679">
    <property type="entry name" value="I-set"/>
    <property type="match status" value="2"/>
</dbReference>
<feature type="domain" description="Ig-like" evidence="9">
    <location>
        <begin position="53"/>
        <end position="146"/>
    </location>
</feature>
<dbReference type="InterPro" id="IPR013098">
    <property type="entry name" value="Ig_I-set"/>
</dbReference>
<keyword evidence="11" id="KW-1185">Reference proteome</keyword>
<evidence type="ECO:0000313" key="11">
    <source>
        <dbReference type="Proteomes" id="UP000265000"/>
    </source>
</evidence>
<dbReference type="SMART" id="SM00409">
    <property type="entry name" value="IG"/>
    <property type="match status" value="2"/>
</dbReference>
<keyword evidence="6" id="KW-1015">Disulfide bond</keyword>
<dbReference type="SUPFAM" id="SSF48726">
    <property type="entry name" value="Immunoglobulin"/>
    <property type="match status" value="2"/>
</dbReference>
<dbReference type="GO" id="GO:0005634">
    <property type="term" value="C:nucleus"/>
    <property type="evidence" value="ECO:0007669"/>
    <property type="project" value="UniProtKB-SubCell"/>
</dbReference>
<evidence type="ECO:0000256" key="8">
    <source>
        <dbReference type="ARBA" id="ARBA00023319"/>
    </source>
</evidence>
<organism evidence="10 11">
    <name type="scientific">Fundulus heteroclitus</name>
    <name type="common">Killifish</name>
    <name type="synonym">Mummichog</name>
    <dbReference type="NCBI Taxonomy" id="8078"/>
    <lineage>
        <taxon>Eukaryota</taxon>
        <taxon>Metazoa</taxon>
        <taxon>Chordata</taxon>
        <taxon>Craniata</taxon>
        <taxon>Vertebrata</taxon>
        <taxon>Euteleostomi</taxon>
        <taxon>Actinopterygii</taxon>
        <taxon>Neopterygii</taxon>
        <taxon>Teleostei</taxon>
        <taxon>Neoteleostei</taxon>
        <taxon>Acanthomorphata</taxon>
        <taxon>Ovalentaria</taxon>
        <taxon>Atherinomorphae</taxon>
        <taxon>Cyprinodontiformes</taxon>
        <taxon>Fundulidae</taxon>
        <taxon>Fundulus</taxon>
    </lineage>
</organism>
<evidence type="ECO:0000256" key="1">
    <source>
        <dbReference type="ARBA" id="ARBA00004123"/>
    </source>
</evidence>
<keyword evidence="5" id="KW-0677">Repeat</keyword>
<dbReference type="GO" id="GO:0005737">
    <property type="term" value="C:cytoplasm"/>
    <property type="evidence" value="ECO:0007669"/>
    <property type="project" value="UniProtKB-SubCell"/>
</dbReference>
<sequence length="281" mass="30943">FLKSCKTNIAYGPPFACSPKAINIYIFEQQSNMIVSEQRGSRQRKQDELKAVPLKFIKKLQDIVLKEAESIGSSAVFECEISPSTAVTSWMKDGGNLRESPKHKFISDGKDRKLHIIDVQLSDTGEYTCVAKNYQILSDGKSRTLVIKECDLKDEGGYMVIAEKQQFVCNQKTLCCSEESLRIVLDAKLLAGLTAKAGSKIELPAEVTGKPEPRVKWTKADLVLKPDDRVSIDTKPGHSTVTIAKTTRDDTSTYIIEATNSSGRATATVDVNILGEKSGQH</sequence>
<dbReference type="PROSITE" id="PS50835">
    <property type="entry name" value="IG_LIKE"/>
    <property type="match status" value="2"/>
</dbReference>
<dbReference type="GeneTree" id="ENSGT01110000267173"/>
<comment type="similarity">
    <text evidence="3">Belongs to the protein kinase superfamily. CAMK Ser/Thr protein kinase family.</text>
</comment>
<evidence type="ECO:0000259" key="9">
    <source>
        <dbReference type="PROSITE" id="PS50835"/>
    </source>
</evidence>
<keyword evidence="8" id="KW-0393">Immunoglobulin domain</keyword>
<evidence type="ECO:0000313" key="10">
    <source>
        <dbReference type="Ensembl" id="ENSFHEP00000019651.1"/>
    </source>
</evidence>
<dbReference type="FunFam" id="2.60.40.10:FF:000002">
    <property type="entry name" value="Titin a"/>
    <property type="match status" value="1"/>
</dbReference>
<protein>
    <recommendedName>
        <fullName evidence="9">Ig-like domain-containing protein</fullName>
    </recommendedName>
</protein>
<dbReference type="SMART" id="SM00408">
    <property type="entry name" value="IGc2"/>
    <property type="match status" value="2"/>
</dbReference>
<dbReference type="PANTHER" id="PTHR47633">
    <property type="entry name" value="IMMUNOGLOBULIN"/>
    <property type="match status" value="1"/>
</dbReference>
<accession>A0A3Q2Q0F8</accession>
<keyword evidence="7" id="KW-0539">Nucleus</keyword>
<evidence type="ECO:0000256" key="6">
    <source>
        <dbReference type="ARBA" id="ARBA00023157"/>
    </source>
</evidence>
<dbReference type="Ensembl" id="ENSFHET00000034869.1">
    <property type="protein sequence ID" value="ENSFHEP00000019651.1"/>
    <property type="gene ID" value="ENSFHEG00000000527.1"/>
</dbReference>
<feature type="domain" description="Ig-like" evidence="9">
    <location>
        <begin position="179"/>
        <end position="272"/>
    </location>
</feature>
<name>A0A3Q2Q0F8_FUNHE</name>
<dbReference type="InterPro" id="IPR007110">
    <property type="entry name" value="Ig-like_dom"/>
</dbReference>
<dbReference type="STRING" id="8078.ENSFHEP00000019651"/>
<evidence type="ECO:0000256" key="2">
    <source>
        <dbReference type="ARBA" id="ARBA00004496"/>
    </source>
</evidence>
<evidence type="ECO:0000256" key="4">
    <source>
        <dbReference type="ARBA" id="ARBA00022490"/>
    </source>
</evidence>
<dbReference type="Gene3D" id="2.60.40.10">
    <property type="entry name" value="Immunoglobulins"/>
    <property type="match status" value="2"/>
</dbReference>
<evidence type="ECO:0000256" key="5">
    <source>
        <dbReference type="ARBA" id="ARBA00022737"/>
    </source>
</evidence>
<dbReference type="InterPro" id="IPR003599">
    <property type="entry name" value="Ig_sub"/>
</dbReference>
<dbReference type="AlphaFoldDB" id="A0A3Q2Q0F8"/>
<reference evidence="10" key="2">
    <citation type="submission" date="2025-09" db="UniProtKB">
        <authorList>
            <consortium name="Ensembl"/>
        </authorList>
    </citation>
    <scope>IDENTIFICATION</scope>
</reference>
<dbReference type="InterPro" id="IPR036179">
    <property type="entry name" value="Ig-like_dom_sf"/>
</dbReference>
<evidence type="ECO:0000256" key="7">
    <source>
        <dbReference type="ARBA" id="ARBA00023242"/>
    </source>
</evidence>
<comment type="subcellular location">
    <subcellularLocation>
        <location evidence="2">Cytoplasm</location>
    </subcellularLocation>
    <subcellularLocation>
        <location evidence="1">Nucleus</location>
    </subcellularLocation>
</comment>
<dbReference type="InterPro" id="IPR003598">
    <property type="entry name" value="Ig_sub2"/>
</dbReference>
<dbReference type="CDD" id="cd00096">
    <property type="entry name" value="Ig"/>
    <property type="match status" value="1"/>
</dbReference>
<dbReference type="FunFam" id="2.60.40.10:FF:000050">
    <property type="entry name" value="Titin isoform B"/>
    <property type="match status" value="1"/>
</dbReference>
<dbReference type="InterPro" id="IPR013783">
    <property type="entry name" value="Ig-like_fold"/>
</dbReference>
<dbReference type="Proteomes" id="UP000265000">
    <property type="component" value="Unplaced"/>
</dbReference>
<keyword evidence="4" id="KW-0963">Cytoplasm</keyword>